<reference evidence="2" key="1">
    <citation type="journal article" date="2019" name="Int. J. Syst. Evol. Microbiol.">
        <title>The Global Catalogue of Microorganisms (GCM) 10K type strain sequencing project: providing services to taxonomists for standard genome sequencing and annotation.</title>
        <authorList>
            <consortium name="The Broad Institute Genomics Platform"/>
            <consortium name="The Broad Institute Genome Sequencing Center for Infectious Disease"/>
            <person name="Wu L."/>
            <person name="Ma J."/>
        </authorList>
    </citation>
    <scope>NUCLEOTIDE SEQUENCE [LARGE SCALE GENOMIC DNA]</scope>
    <source>
        <strain evidence="2">CGMCC 1.15942</strain>
    </source>
</reference>
<accession>A0ABQ1PCV1</accession>
<proteinExistence type="predicted"/>
<organism evidence="1 2">
    <name type="scientific">Enterococcus wangshanyuanii</name>
    <dbReference type="NCBI Taxonomy" id="2005703"/>
    <lineage>
        <taxon>Bacteria</taxon>
        <taxon>Bacillati</taxon>
        <taxon>Bacillota</taxon>
        <taxon>Bacilli</taxon>
        <taxon>Lactobacillales</taxon>
        <taxon>Enterococcaceae</taxon>
        <taxon>Enterococcus</taxon>
    </lineage>
</organism>
<sequence>MKKLVFLFLSTLLLVGISGCKKEAKQPKTIESSSVSMKQVEDQVKYNEKTDDSIEMSSSIEKTEEKKKKVNVKALLEDFGDAYANYEGISDRNEKLKRLMTKKCIEANGINFDSAVMMISEGEVKSIYQPIEGEKDQYAIYLVCKQNGSEVRVLLLVKITGDKVSEMTYNTVRQEY</sequence>
<name>A0ABQ1PCV1_9ENTE</name>
<evidence type="ECO:0000313" key="1">
    <source>
        <dbReference type="EMBL" id="GGC94713.1"/>
    </source>
</evidence>
<gene>
    <name evidence="1" type="ORF">GCM10011573_25440</name>
</gene>
<dbReference type="Proteomes" id="UP000630615">
    <property type="component" value="Unassembled WGS sequence"/>
</dbReference>
<keyword evidence="2" id="KW-1185">Reference proteome</keyword>
<dbReference type="RefSeq" id="WP_088270575.1">
    <property type="nucleotide sequence ID" value="NZ_BMKI01000006.1"/>
</dbReference>
<keyword evidence="1" id="KW-0449">Lipoprotein</keyword>
<protein>
    <submittedName>
        <fullName evidence="1">Lipoprotein</fullName>
    </submittedName>
</protein>
<dbReference type="EMBL" id="BMKI01000006">
    <property type="protein sequence ID" value="GGC94713.1"/>
    <property type="molecule type" value="Genomic_DNA"/>
</dbReference>
<evidence type="ECO:0000313" key="2">
    <source>
        <dbReference type="Proteomes" id="UP000630615"/>
    </source>
</evidence>
<dbReference type="NCBIfam" id="NF042930">
    <property type="entry name" value="EF0163_fam"/>
    <property type="match status" value="1"/>
</dbReference>
<dbReference type="InterPro" id="IPR049982">
    <property type="entry name" value="EF0163-like"/>
</dbReference>
<comment type="caution">
    <text evidence="1">The sequence shown here is derived from an EMBL/GenBank/DDBJ whole genome shotgun (WGS) entry which is preliminary data.</text>
</comment>
<dbReference type="PROSITE" id="PS51257">
    <property type="entry name" value="PROKAR_LIPOPROTEIN"/>
    <property type="match status" value="1"/>
</dbReference>